<dbReference type="SUPFAM" id="SSF56322">
    <property type="entry name" value="ADC synthase"/>
    <property type="match status" value="1"/>
</dbReference>
<comment type="caution">
    <text evidence="2">The sequence shown here is derived from an EMBL/GenBank/DDBJ whole genome shotgun (WGS) entry which is preliminary data.</text>
</comment>
<dbReference type="GO" id="GO:0046820">
    <property type="term" value="F:4-amino-4-deoxychorismate synthase activity"/>
    <property type="evidence" value="ECO:0007669"/>
    <property type="project" value="TreeGrafter"/>
</dbReference>
<dbReference type="EMBL" id="QXDF01000001">
    <property type="protein sequence ID" value="RIA55811.1"/>
    <property type="molecule type" value="Genomic_DNA"/>
</dbReference>
<dbReference type="PANTHER" id="PTHR11236">
    <property type="entry name" value="AMINOBENZOATE/ANTHRANILATE SYNTHASE"/>
    <property type="match status" value="1"/>
</dbReference>
<proteinExistence type="predicted"/>
<keyword evidence="3" id="KW-1185">Reference proteome</keyword>
<feature type="domain" description="Chorismate-utilising enzyme C-terminal" evidence="1">
    <location>
        <begin position="117"/>
        <end position="369"/>
    </location>
</feature>
<evidence type="ECO:0000313" key="2">
    <source>
        <dbReference type="EMBL" id="RIA55811.1"/>
    </source>
</evidence>
<dbReference type="InterPro" id="IPR005802">
    <property type="entry name" value="ADC_synth_comp_1"/>
</dbReference>
<organism evidence="2 3">
    <name type="scientific">Dichotomicrobium thermohalophilum</name>
    <dbReference type="NCBI Taxonomy" id="933063"/>
    <lineage>
        <taxon>Bacteria</taxon>
        <taxon>Pseudomonadati</taxon>
        <taxon>Pseudomonadota</taxon>
        <taxon>Alphaproteobacteria</taxon>
        <taxon>Hyphomicrobiales</taxon>
        <taxon>Hyphomicrobiaceae</taxon>
        <taxon>Dichotomicrobium</taxon>
    </lineage>
</organism>
<dbReference type="AlphaFoldDB" id="A0A397QC38"/>
<dbReference type="NCBIfam" id="TIGR00553">
    <property type="entry name" value="pabB"/>
    <property type="match status" value="1"/>
</dbReference>
<dbReference type="InterPro" id="IPR015890">
    <property type="entry name" value="Chorismate_C"/>
</dbReference>
<dbReference type="RefSeq" id="WP_119060663.1">
    <property type="nucleotide sequence ID" value="NZ_QXDF01000001.1"/>
</dbReference>
<evidence type="ECO:0000313" key="3">
    <source>
        <dbReference type="Proteomes" id="UP000266273"/>
    </source>
</evidence>
<accession>A0A397QC38</accession>
<dbReference type="Proteomes" id="UP000266273">
    <property type="component" value="Unassembled WGS sequence"/>
</dbReference>
<name>A0A397QC38_9HYPH</name>
<dbReference type="GO" id="GO:0009396">
    <property type="term" value="P:folic acid-containing compound biosynthetic process"/>
    <property type="evidence" value="ECO:0007669"/>
    <property type="project" value="InterPro"/>
</dbReference>
<dbReference type="Pfam" id="PF00425">
    <property type="entry name" value="Chorismate_bind"/>
    <property type="match status" value="1"/>
</dbReference>
<protein>
    <submittedName>
        <fullName evidence="2">Para-aminobenzoate synthetase component 1</fullName>
    </submittedName>
</protein>
<dbReference type="Gene3D" id="3.60.120.10">
    <property type="entry name" value="Anthranilate synthase"/>
    <property type="match status" value="1"/>
</dbReference>
<dbReference type="OrthoDB" id="9803598at2"/>
<reference evidence="2 3" key="1">
    <citation type="submission" date="2018-08" db="EMBL/GenBank/DDBJ databases">
        <title>Genomic Encyclopedia of Archaeal and Bacterial Type Strains, Phase II (KMG-II): from individual species to whole genera.</title>
        <authorList>
            <person name="Goeker M."/>
        </authorList>
    </citation>
    <scope>NUCLEOTIDE SEQUENCE [LARGE SCALE GENOMIC DNA]</scope>
    <source>
        <strain evidence="2 3">DSM 5002</strain>
    </source>
</reference>
<dbReference type="NCBIfam" id="NF005698">
    <property type="entry name" value="PRK07508.1"/>
    <property type="match status" value="1"/>
</dbReference>
<dbReference type="GO" id="GO:0000162">
    <property type="term" value="P:L-tryptophan biosynthetic process"/>
    <property type="evidence" value="ECO:0007669"/>
    <property type="project" value="TreeGrafter"/>
</dbReference>
<dbReference type="InterPro" id="IPR005801">
    <property type="entry name" value="ADC_synthase"/>
</dbReference>
<dbReference type="PRINTS" id="PR00095">
    <property type="entry name" value="ANTSNTHASEI"/>
</dbReference>
<sequence>MTPFILFDKGPGAQPALFRDPLRIIEANTPEEVAPALTAIGQAQRAGRWLAGFASYELGYVLEPSLCELLPSERRTPLLRFGVFDVPGPAADLDPTIAHQAGEAMLRDPVCDWSDGDYADAFDVIRVGIAAGDYYQVNLTMRLRMRLEGTPLGLYGALRRRNPVAHGAYVDLGPPILLSRSPELFLEITRDGIIRTVPMKGTAPRGTTAAEDEALREQLQTDPKNRAENLMIVDLLRNDISRIAEPGTVHVPKLFKVESYQTVHQMISCVAARLRADAGIGDVFASLFPCGSVTGAPKIAAMRAIRDVEIGPREAYCGAIGWLAPDGRARFNVAIRTLMHYADDDVVLNVGGGVVADSTAESEYEEALWKTRFALGLPQT</sequence>
<evidence type="ECO:0000259" key="1">
    <source>
        <dbReference type="Pfam" id="PF00425"/>
    </source>
</evidence>
<gene>
    <name evidence="2" type="ORF">BXY53_0893</name>
</gene>
<dbReference type="PANTHER" id="PTHR11236:SF50">
    <property type="entry name" value="AMINODEOXYCHORISMATE SYNTHASE COMPONENT 1"/>
    <property type="match status" value="1"/>
</dbReference>
<dbReference type="InterPro" id="IPR019999">
    <property type="entry name" value="Anth_synth_I-like"/>
</dbReference>